<organism evidence="1 2">
    <name type="scientific">Patagioenas fasciata monilis</name>
    <dbReference type="NCBI Taxonomy" id="372326"/>
    <lineage>
        <taxon>Eukaryota</taxon>
        <taxon>Metazoa</taxon>
        <taxon>Chordata</taxon>
        <taxon>Craniata</taxon>
        <taxon>Vertebrata</taxon>
        <taxon>Euteleostomi</taxon>
        <taxon>Archelosauria</taxon>
        <taxon>Archosauria</taxon>
        <taxon>Dinosauria</taxon>
        <taxon>Saurischia</taxon>
        <taxon>Theropoda</taxon>
        <taxon>Coelurosauria</taxon>
        <taxon>Aves</taxon>
        <taxon>Neognathae</taxon>
        <taxon>Neoaves</taxon>
        <taxon>Columbimorphae</taxon>
        <taxon>Columbiformes</taxon>
        <taxon>Columbidae</taxon>
        <taxon>Patagioenas</taxon>
    </lineage>
</organism>
<accession>A0A1V4JM68</accession>
<protein>
    <submittedName>
        <fullName evidence="1">Uncharacterized protein</fullName>
    </submittedName>
</protein>
<proteinExistence type="predicted"/>
<dbReference type="EMBL" id="LSYS01006902">
    <property type="protein sequence ID" value="OPJ73269.1"/>
    <property type="molecule type" value="Genomic_DNA"/>
</dbReference>
<dbReference type="AlphaFoldDB" id="A0A1V4JM68"/>
<reference evidence="1 2" key="1">
    <citation type="submission" date="2016-02" db="EMBL/GenBank/DDBJ databases">
        <title>Band-tailed pigeon sequencing and assembly.</title>
        <authorList>
            <person name="Soares A.E."/>
            <person name="Novak B.J."/>
            <person name="Rice E.S."/>
            <person name="O'Connell B."/>
            <person name="Chang D."/>
            <person name="Weber S."/>
            <person name="Shapiro B."/>
        </authorList>
    </citation>
    <scope>NUCLEOTIDE SEQUENCE [LARGE SCALE GENOMIC DNA]</scope>
    <source>
        <strain evidence="1">BTP2013</strain>
        <tissue evidence="1">Blood</tissue>
    </source>
</reference>
<evidence type="ECO:0000313" key="1">
    <source>
        <dbReference type="EMBL" id="OPJ73269.1"/>
    </source>
</evidence>
<gene>
    <name evidence="1" type="ORF">AV530_005660</name>
</gene>
<keyword evidence="2" id="KW-1185">Reference proteome</keyword>
<dbReference type="Proteomes" id="UP000190648">
    <property type="component" value="Unassembled WGS sequence"/>
</dbReference>
<name>A0A1V4JM68_PATFA</name>
<sequence length="73" mass="8256">MVLRSTCCGFKLVMTWEELFQGALTDVCSLKNEEQRVTPAQTLVPLLLKANGMLASFKLKAPCLRCSRRKIMH</sequence>
<comment type="caution">
    <text evidence="1">The sequence shown here is derived from an EMBL/GenBank/DDBJ whole genome shotgun (WGS) entry which is preliminary data.</text>
</comment>
<evidence type="ECO:0000313" key="2">
    <source>
        <dbReference type="Proteomes" id="UP000190648"/>
    </source>
</evidence>